<dbReference type="EMBL" id="CAJVPM010001218">
    <property type="protein sequence ID" value="CAG8462317.1"/>
    <property type="molecule type" value="Genomic_DNA"/>
</dbReference>
<proteinExistence type="predicted"/>
<organism evidence="1 2">
    <name type="scientific">Scutellospora calospora</name>
    <dbReference type="NCBI Taxonomy" id="85575"/>
    <lineage>
        <taxon>Eukaryota</taxon>
        <taxon>Fungi</taxon>
        <taxon>Fungi incertae sedis</taxon>
        <taxon>Mucoromycota</taxon>
        <taxon>Glomeromycotina</taxon>
        <taxon>Glomeromycetes</taxon>
        <taxon>Diversisporales</taxon>
        <taxon>Gigasporaceae</taxon>
        <taxon>Scutellospora</taxon>
    </lineage>
</organism>
<evidence type="ECO:0000313" key="1">
    <source>
        <dbReference type="EMBL" id="CAG8462317.1"/>
    </source>
</evidence>
<evidence type="ECO:0000313" key="2">
    <source>
        <dbReference type="Proteomes" id="UP000789860"/>
    </source>
</evidence>
<comment type="caution">
    <text evidence="1">The sequence shown here is derived from an EMBL/GenBank/DDBJ whole genome shotgun (WGS) entry which is preliminary data.</text>
</comment>
<keyword evidence="2" id="KW-1185">Reference proteome</keyword>
<dbReference type="Proteomes" id="UP000789860">
    <property type="component" value="Unassembled WGS sequence"/>
</dbReference>
<reference evidence="1" key="1">
    <citation type="submission" date="2021-06" db="EMBL/GenBank/DDBJ databases">
        <authorList>
            <person name="Kallberg Y."/>
            <person name="Tangrot J."/>
            <person name="Rosling A."/>
        </authorList>
    </citation>
    <scope>NUCLEOTIDE SEQUENCE</scope>
    <source>
        <strain evidence="1">AU212A</strain>
    </source>
</reference>
<sequence length="119" mass="13667">MSDKYLDDMVLESEDVLNKPEDVDLDEHGDIDLNECGDIDLDEYGDVESENVDLDEPEYFDLDRLESNDTDSNNNNEDSIQSSVLLQTSVVKRQKKIEKLSGSPVKVFYKTRLIDNLEF</sequence>
<accession>A0ACA9KC31</accession>
<protein>
    <submittedName>
        <fullName evidence="1">6073_t:CDS:1</fullName>
    </submittedName>
</protein>
<name>A0ACA9KC31_9GLOM</name>
<gene>
    <name evidence="1" type="ORF">SCALOS_LOCUS1671</name>
</gene>